<dbReference type="EC" id="6.3.4.19" evidence="8"/>
<dbReference type="SMART" id="SM00977">
    <property type="entry name" value="TilS_C"/>
    <property type="match status" value="1"/>
</dbReference>
<dbReference type="InterPro" id="IPR014729">
    <property type="entry name" value="Rossmann-like_a/b/a_fold"/>
</dbReference>
<dbReference type="Proteomes" id="UP000255167">
    <property type="component" value="Unassembled WGS sequence"/>
</dbReference>
<comment type="function">
    <text evidence="8">Ligates lysine onto the cytidine present at position 34 of the AUA codon-specific tRNA(Ile) that contains the anticodon CAU, in an ATP-dependent manner. Cytidine is converted to lysidine, thus changing the amino acid specificity of the tRNA from methionine to isoleucine.</text>
</comment>
<dbReference type="NCBIfam" id="NF007942">
    <property type="entry name" value="PRK10660.1"/>
    <property type="match status" value="1"/>
</dbReference>
<dbReference type="GO" id="GO:0032267">
    <property type="term" value="F:tRNA(Ile)-lysidine synthase activity"/>
    <property type="evidence" value="ECO:0007669"/>
    <property type="project" value="UniProtKB-EC"/>
</dbReference>
<comment type="similarity">
    <text evidence="8">Belongs to the tRNA(Ile)-lysidine synthase family.</text>
</comment>
<name>A0A060VDA3_KLEPN</name>
<comment type="catalytic activity">
    <reaction evidence="7 8">
        <text>cytidine(34) in tRNA(Ile2) + L-lysine + ATP = lysidine(34) in tRNA(Ile2) + AMP + diphosphate + H(+)</text>
        <dbReference type="Rhea" id="RHEA:43744"/>
        <dbReference type="Rhea" id="RHEA-COMP:10625"/>
        <dbReference type="Rhea" id="RHEA-COMP:10670"/>
        <dbReference type="ChEBI" id="CHEBI:15378"/>
        <dbReference type="ChEBI" id="CHEBI:30616"/>
        <dbReference type="ChEBI" id="CHEBI:32551"/>
        <dbReference type="ChEBI" id="CHEBI:33019"/>
        <dbReference type="ChEBI" id="CHEBI:82748"/>
        <dbReference type="ChEBI" id="CHEBI:83665"/>
        <dbReference type="ChEBI" id="CHEBI:456215"/>
        <dbReference type="EC" id="6.3.4.19"/>
    </reaction>
</comment>
<dbReference type="PANTHER" id="PTHR43033">
    <property type="entry name" value="TRNA(ILE)-LYSIDINE SYNTHASE-RELATED"/>
    <property type="match status" value="1"/>
</dbReference>
<keyword evidence="4 8" id="KW-0819">tRNA processing</keyword>
<keyword evidence="6 8" id="KW-0067">ATP-binding</keyword>
<keyword evidence="2 8" id="KW-0963">Cytoplasm</keyword>
<comment type="domain">
    <text evidence="8">The N-terminal region contains the highly conserved SGGXDS motif, predicted to be a P-loop motif involved in ATP binding.</text>
</comment>
<dbReference type="Pfam" id="PF11734">
    <property type="entry name" value="TilS_C"/>
    <property type="match status" value="1"/>
</dbReference>
<dbReference type="SUPFAM" id="SSF52402">
    <property type="entry name" value="Adenine nucleotide alpha hydrolases-like"/>
    <property type="match status" value="1"/>
</dbReference>
<dbReference type="InterPro" id="IPR015262">
    <property type="entry name" value="tRNA_Ile_lys_synt_subst-bd"/>
</dbReference>
<feature type="binding site" evidence="8">
    <location>
        <begin position="24"/>
        <end position="29"/>
    </location>
    <ligand>
        <name>ATP</name>
        <dbReference type="ChEBI" id="CHEBI:30616"/>
    </ligand>
</feature>
<evidence type="ECO:0000259" key="9">
    <source>
        <dbReference type="SMART" id="SM00977"/>
    </source>
</evidence>
<evidence type="ECO:0000256" key="1">
    <source>
        <dbReference type="ARBA" id="ARBA00004496"/>
    </source>
</evidence>
<evidence type="ECO:0000256" key="8">
    <source>
        <dbReference type="HAMAP-Rule" id="MF_01161"/>
    </source>
</evidence>
<evidence type="ECO:0000256" key="4">
    <source>
        <dbReference type="ARBA" id="ARBA00022694"/>
    </source>
</evidence>
<gene>
    <name evidence="8 10" type="primary">tilS</name>
    <name evidence="10" type="ORF">NCTC9617_05162</name>
</gene>
<dbReference type="GO" id="GO:0005737">
    <property type="term" value="C:cytoplasm"/>
    <property type="evidence" value="ECO:0007669"/>
    <property type="project" value="UniProtKB-SubCell"/>
</dbReference>
<dbReference type="HAMAP" id="MF_01161">
    <property type="entry name" value="tRNA_Ile_lys_synt"/>
    <property type="match status" value="1"/>
</dbReference>
<evidence type="ECO:0000256" key="5">
    <source>
        <dbReference type="ARBA" id="ARBA00022741"/>
    </source>
</evidence>
<comment type="subcellular location">
    <subcellularLocation>
        <location evidence="1 8">Cytoplasm</location>
    </subcellularLocation>
</comment>
<dbReference type="NCBIfam" id="TIGR02433">
    <property type="entry name" value="lysidine_TilS_C"/>
    <property type="match status" value="1"/>
</dbReference>
<reference evidence="10 11" key="1">
    <citation type="submission" date="2018-06" db="EMBL/GenBank/DDBJ databases">
        <authorList>
            <consortium name="Pathogen Informatics"/>
            <person name="Doyle S."/>
        </authorList>
    </citation>
    <scope>NUCLEOTIDE SEQUENCE [LARGE SCALE GENOMIC DNA]</scope>
    <source>
        <strain evidence="10 11">NCTC9617</strain>
    </source>
</reference>
<evidence type="ECO:0000256" key="3">
    <source>
        <dbReference type="ARBA" id="ARBA00022598"/>
    </source>
</evidence>
<dbReference type="InterPro" id="IPR012796">
    <property type="entry name" value="Lysidine-tRNA-synth_C"/>
</dbReference>
<keyword evidence="3 8" id="KW-0436">Ligase</keyword>
<dbReference type="Gene3D" id="3.40.50.620">
    <property type="entry name" value="HUPs"/>
    <property type="match status" value="1"/>
</dbReference>
<evidence type="ECO:0000256" key="7">
    <source>
        <dbReference type="ARBA" id="ARBA00048539"/>
    </source>
</evidence>
<dbReference type="Gene3D" id="1.20.59.20">
    <property type="match status" value="1"/>
</dbReference>
<dbReference type="InterPro" id="IPR012795">
    <property type="entry name" value="tRNA_Ile_lys_synt_N"/>
</dbReference>
<organism evidence="10 11">
    <name type="scientific">Klebsiella pneumoniae</name>
    <dbReference type="NCBI Taxonomy" id="573"/>
    <lineage>
        <taxon>Bacteria</taxon>
        <taxon>Pseudomonadati</taxon>
        <taxon>Pseudomonadota</taxon>
        <taxon>Gammaproteobacteria</taxon>
        <taxon>Enterobacterales</taxon>
        <taxon>Enterobacteriaceae</taxon>
        <taxon>Klebsiella/Raoultella group</taxon>
        <taxon>Klebsiella</taxon>
        <taxon>Klebsiella pneumoniae complex</taxon>
    </lineage>
</organism>
<dbReference type="SUPFAM" id="SSF82829">
    <property type="entry name" value="MesJ substrate recognition domain-like"/>
    <property type="match status" value="1"/>
</dbReference>
<dbReference type="GO" id="GO:0006400">
    <property type="term" value="P:tRNA modification"/>
    <property type="evidence" value="ECO:0007669"/>
    <property type="project" value="UniProtKB-UniRule"/>
</dbReference>
<sequence>MFVDMTADIAHTLHPHRQLLVAFSGGLDSTVLLHQLVLLREQDPSLTLRAVHVHHGLSAHADDWVAHCRQICQQWQVPLVVHRVTLARGGLGVEAHARAARYQAFQDTLNAGEVLVTAQHQDDQCETLLLALKRGSGPTGLSAMAPSSAFAGSRLLRPLLNETRESLRQWALAHQLSWIEDESNQDDTYDRNFLRLRVIPVLRERWPHFSEAVARSASLCAEQEQLLDEMLAAELASLVAEDGSLAIAPLATMSPPRRAALLRRWLAGQQAPMPPREVPERLWHEVALAREDASPCLRLGEFTVRRFQQRLYWVKYLPGQTDSVQRWPDWRQPLRLADGLGELTLQPGGRLRPPSADEPVTVRFRASGHLHIVGRHGGRKLKKLWQELGVAPWRRDTTPLLFYGETPIAAADDLFVTTEGEVKDGEGVRLMWRKTGD</sequence>
<dbReference type="SUPFAM" id="SSF56037">
    <property type="entry name" value="PheT/TilS domain"/>
    <property type="match status" value="1"/>
</dbReference>
<dbReference type="Pfam" id="PF01171">
    <property type="entry name" value="ATP_bind_3"/>
    <property type="match status" value="1"/>
</dbReference>
<dbReference type="AlphaFoldDB" id="A0A060VDA3"/>
<dbReference type="EMBL" id="UGNC01000005">
    <property type="protein sequence ID" value="STW48558.1"/>
    <property type="molecule type" value="Genomic_DNA"/>
</dbReference>
<dbReference type="CDD" id="cd01992">
    <property type="entry name" value="TilS_N"/>
    <property type="match status" value="1"/>
</dbReference>
<dbReference type="RefSeq" id="WP_040222398.1">
    <property type="nucleotide sequence ID" value="NZ_CAAGWV010000006.1"/>
</dbReference>
<evidence type="ECO:0000313" key="10">
    <source>
        <dbReference type="EMBL" id="STW48558.1"/>
    </source>
</evidence>
<dbReference type="FunFam" id="3.40.50.620:FF:000173">
    <property type="entry name" value="tRNA(Ile)-lysidine synthase"/>
    <property type="match status" value="1"/>
</dbReference>
<evidence type="ECO:0000256" key="6">
    <source>
        <dbReference type="ARBA" id="ARBA00022840"/>
    </source>
</evidence>
<dbReference type="GO" id="GO:0005524">
    <property type="term" value="F:ATP binding"/>
    <property type="evidence" value="ECO:0007669"/>
    <property type="project" value="UniProtKB-UniRule"/>
</dbReference>
<keyword evidence="5 8" id="KW-0547">Nucleotide-binding</keyword>
<dbReference type="InterPro" id="IPR012094">
    <property type="entry name" value="tRNA_Ile_lys_synt"/>
</dbReference>
<dbReference type="InterPro" id="IPR011063">
    <property type="entry name" value="TilS/TtcA_N"/>
</dbReference>
<evidence type="ECO:0000256" key="2">
    <source>
        <dbReference type="ARBA" id="ARBA00022490"/>
    </source>
</evidence>
<accession>A0A060VDA3</accession>
<proteinExistence type="inferred from homology"/>
<protein>
    <recommendedName>
        <fullName evidence="8">tRNA(Ile)-lysidine synthase</fullName>
        <ecNumber evidence="8">6.3.4.19</ecNumber>
    </recommendedName>
    <alternativeName>
        <fullName evidence="8">tRNA(Ile)-2-lysyl-cytidine synthase</fullName>
    </alternativeName>
    <alternativeName>
        <fullName evidence="8">tRNA(Ile)-lysidine synthetase</fullName>
    </alternativeName>
</protein>
<evidence type="ECO:0000313" key="11">
    <source>
        <dbReference type="Proteomes" id="UP000255167"/>
    </source>
</evidence>
<dbReference type="Pfam" id="PF09179">
    <property type="entry name" value="TilS"/>
    <property type="match status" value="1"/>
</dbReference>
<dbReference type="NCBIfam" id="TIGR02432">
    <property type="entry name" value="lysidine_TilS_N"/>
    <property type="match status" value="1"/>
</dbReference>
<dbReference type="PANTHER" id="PTHR43033:SF1">
    <property type="entry name" value="TRNA(ILE)-LYSIDINE SYNTHASE-RELATED"/>
    <property type="match status" value="1"/>
</dbReference>
<feature type="domain" description="Lysidine-tRNA(Ile) synthetase C-terminal" evidence="9">
    <location>
        <begin position="360"/>
        <end position="432"/>
    </location>
</feature>